<reference evidence="3 4" key="1">
    <citation type="submission" date="2018-11" db="EMBL/GenBank/DDBJ databases">
        <title>Complete genome sequencing of the Actinobacteria Serinibacter sp. K3-2.</title>
        <authorList>
            <person name="Rakitin A.L."/>
            <person name="Beletsky A.V."/>
            <person name="Mardanov A.V."/>
            <person name="Ravin N.V."/>
            <person name="Gromova A.S."/>
            <person name="Filippova S.N."/>
            <person name="Gal'Chenko V.F."/>
        </authorList>
    </citation>
    <scope>NUCLEOTIDE SEQUENCE [LARGE SCALE GENOMIC DNA]</scope>
    <source>
        <strain evidence="3 4">K3-2</strain>
    </source>
</reference>
<accession>A0A4Z1E613</accession>
<protein>
    <recommendedName>
        <fullName evidence="2">DUF5709 domain-containing protein</fullName>
    </recommendedName>
</protein>
<evidence type="ECO:0000256" key="1">
    <source>
        <dbReference type="SAM" id="MobiDB-lite"/>
    </source>
</evidence>
<proteinExistence type="predicted"/>
<comment type="caution">
    <text evidence="3">The sequence shown here is derived from an EMBL/GenBank/DDBJ whole genome shotgun (WGS) entry which is preliminary data.</text>
</comment>
<dbReference type="EMBL" id="RHPJ01000001">
    <property type="protein sequence ID" value="TGO06308.1"/>
    <property type="molecule type" value="Genomic_DNA"/>
</dbReference>
<evidence type="ECO:0000313" key="3">
    <source>
        <dbReference type="EMBL" id="TGO06308.1"/>
    </source>
</evidence>
<keyword evidence="4" id="KW-1185">Reference proteome</keyword>
<feature type="region of interest" description="Disordered" evidence="1">
    <location>
        <begin position="1"/>
        <end position="120"/>
    </location>
</feature>
<name>A0A4Z1E613_9MICO</name>
<evidence type="ECO:0000259" key="2">
    <source>
        <dbReference type="Pfam" id="PF18970"/>
    </source>
</evidence>
<organism evidence="3 4">
    <name type="scientific">Serinibacter arcticus</name>
    <dbReference type="NCBI Taxonomy" id="1655435"/>
    <lineage>
        <taxon>Bacteria</taxon>
        <taxon>Bacillati</taxon>
        <taxon>Actinomycetota</taxon>
        <taxon>Actinomycetes</taxon>
        <taxon>Micrococcales</taxon>
        <taxon>Beutenbergiaceae</taxon>
        <taxon>Serinibacter</taxon>
    </lineage>
</organism>
<feature type="domain" description="DUF5709" evidence="2">
    <location>
        <begin position="81"/>
        <end position="123"/>
    </location>
</feature>
<dbReference type="InterPro" id="IPR043763">
    <property type="entry name" value="DUF5709"/>
</dbReference>
<dbReference type="Pfam" id="PF18970">
    <property type="entry name" value="DUF5709"/>
    <property type="match status" value="1"/>
</dbReference>
<dbReference type="Proteomes" id="UP000297318">
    <property type="component" value="Unassembled WGS sequence"/>
</dbReference>
<dbReference type="RefSeq" id="WP_199241478.1">
    <property type="nucleotide sequence ID" value="NZ_RHPJ01000001.1"/>
</dbReference>
<sequence>MTERIDPEQVAEQDGDQLSADETLDDSPVQDPLDESYSPPERDTRSHWGETPLEEQLGESLDARLQQEVPDEWDAPVAGGRESDRAGRLEESSDGSWGQDNYARDAGVAGGAAGAEEAAMHTTSLEELRAVEEREAQGLEPTYD</sequence>
<dbReference type="AlphaFoldDB" id="A0A4Z1E613"/>
<gene>
    <name evidence="3" type="ORF">SERN_0500</name>
</gene>
<evidence type="ECO:0000313" key="4">
    <source>
        <dbReference type="Proteomes" id="UP000297318"/>
    </source>
</evidence>
<feature type="compositionally biased region" description="Basic and acidic residues" evidence="1">
    <location>
        <begin position="81"/>
        <end position="91"/>
    </location>
</feature>